<sequence>MLAKKSRWFAVCFTLLTGWIMGLATGSLGWAAFEMTERSDVLHVHLVVQDGQPLPFSGRATIEWYFDYPFNSNVDIYKQTLLLDDATLGGTATFKLLRDKNLVACNATFEFEEFNAKDIDCAASSGRVDVVLKPKVGGQQD</sequence>
<dbReference type="RefSeq" id="WP_188720547.1">
    <property type="nucleotide sequence ID" value="NZ_BMKN01000002.1"/>
</dbReference>
<reference evidence="1" key="2">
    <citation type="submission" date="2020-09" db="EMBL/GenBank/DDBJ databases">
        <authorList>
            <person name="Sun Q."/>
            <person name="Zhou Y."/>
        </authorList>
    </citation>
    <scope>NUCLEOTIDE SEQUENCE</scope>
    <source>
        <strain evidence="1">CGMCC 1.16012</strain>
    </source>
</reference>
<dbReference type="Proteomes" id="UP000606730">
    <property type="component" value="Unassembled WGS sequence"/>
</dbReference>
<organism evidence="1 2">
    <name type="scientific">Actibacterium pelagium</name>
    <dbReference type="NCBI Taxonomy" id="2029103"/>
    <lineage>
        <taxon>Bacteria</taxon>
        <taxon>Pseudomonadati</taxon>
        <taxon>Pseudomonadota</taxon>
        <taxon>Alphaproteobacteria</taxon>
        <taxon>Rhodobacterales</taxon>
        <taxon>Roseobacteraceae</taxon>
        <taxon>Actibacterium</taxon>
    </lineage>
</organism>
<evidence type="ECO:0000313" key="1">
    <source>
        <dbReference type="EMBL" id="GGE52766.1"/>
    </source>
</evidence>
<reference evidence="1" key="1">
    <citation type="journal article" date="2014" name="Int. J. Syst. Evol. Microbiol.">
        <title>Complete genome sequence of Corynebacterium casei LMG S-19264T (=DSM 44701T), isolated from a smear-ripened cheese.</title>
        <authorList>
            <consortium name="US DOE Joint Genome Institute (JGI-PGF)"/>
            <person name="Walter F."/>
            <person name="Albersmeier A."/>
            <person name="Kalinowski J."/>
            <person name="Ruckert C."/>
        </authorList>
    </citation>
    <scope>NUCLEOTIDE SEQUENCE</scope>
    <source>
        <strain evidence="1">CGMCC 1.16012</strain>
    </source>
</reference>
<proteinExistence type="predicted"/>
<comment type="caution">
    <text evidence="1">The sequence shown here is derived from an EMBL/GenBank/DDBJ whole genome shotgun (WGS) entry which is preliminary data.</text>
</comment>
<protein>
    <submittedName>
        <fullName evidence="1">Uncharacterized protein</fullName>
    </submittedName>
</protein>
<accession>A0A917AH39</accession>
<dbReference type="AlphaFoldDB" id="A0A917AH39"/>
<evidence type="ECO:0000313" key="2">
    <source>
        <dbReference type="Proteomes" id="UP000606730"/>
    </source>
</evidence>
<gene>
    <name evidence="1" type="ORF">GCM10011517_20670</name>
</gene>
<keyword evidence="2" id="KW-1185">Reference proteome</keyword>
<name>A0A917AH39_9RHOB</name>
<dbReference type="EMBL" id="BMKN01000002">
    <property type="protein sequence ID" value="GGE52766.1"/>
    <property type="molecule type" value="Genomic_DNA"/>
</dbReference>